<name>A0ABR3GSX0_9PEZI</name>
<reference evidence="2 3" key="1">
    <citation type="submission" date="2024-02" db="EMBL/GenBank/DDBJ databases">
        <title>Discinaceae phylogenomics.</title>
        <authorList>
            <person name="Dirks A.C."/>
            <person name="James T.Y."/>
        </authorList>
    </citation>
    <scope>NUCLEOTIDE SEQUENCE [LARGE SCALE GENOMIC DNA]</scope>
    <source>
        <strain evidence="2 3">ACD0624</strain>
    </source>
</reference>
<keyword evidence="3" id="KW-1185">Reference proteome</keyword>
<dbReference type="EMBL" id="JBBBZM010000015">
    <property type="protein sequence ID" value="KAL0639014.1"/>
    <property type="molecule type" value="Genomic_DNA"/>
</dbReference>
<sequence length="488" mass="55036">MQNDPHILVALASIGISHWVRLSDDDRNHVKAQDPSLVTGGIIDDHVTAIRPFPVLDAIASICVSSAKSEVIAVALQLNHDANEIRLTVAGNSAIERRTINHLVRVWALMVRLSNLNHKQRLAPQLEGKASLSTKHDRLAMVSLTYEFSINKIMKRLNRWWTPLKEFGDRFEPVKDEMDGTQPLKERFSNMVLSMEIAHETLQQLSIGQCIKLNEWDSLVKLMDGVVRDMKRIFQSSSVCNIWASRLKVPGEKPFRLRRAIEKLTTHHRHVQALISFADSPRLRLAFEYQLVPVCVPAQPAVPITLPSTAAQWTTVLQRALGDTVPVENDWLAKQSQQLIKEICGGTVLRNNAHCECSLIPHLESTAAVATPSFTYIGLSKLSCCACHNWLRSFNMRGGRQYRTHGRHGKWYWPWVMPPSTPIDVERRFADIVRQEYIQYMLSTGRLRSSSDISDASDGGAEPEVDQEAEKWLAEKLAERRAARTGAA</sequence>
<accession>A0ABR3GSX0</accession>
<organism evidence="2 3">
    <name type="scientific">Discina gigas</name>
    <dbReference type="NCBI Taxonomy" id="1032678"/>
    <lineage>
        <taxon>Eukaryota</taxon>
        <taxon>Fungi</taxon>
        <taxon>Dikarya</taxon>
        <taxon>Ascomycota</taxon>
        <taxon>Pezizomycotina</taxon>
        <taxon>Pezizomycetes</taxon>
        <taxon>Pezizales</taxon>
        <taxon>Discinaceae</taxon>
        <taxon>Discina</taxon>
    </lineage>
</organism>
<evidence type="ECO:0000256" key="1">
    <source>
        <dbReference type="SAM" id="MobiDB-lite"/>
    </source>
</evidence>
<proteinExistence type="predicted"/>
<dbReference type="Pfam" id="PF14441">
    <property type="entry name" value="OTT_1508_deam"/>
    <property type="match status" value="1"/>
</dbReference>
<feature type="region of interest" description="Disordered" evidence="1">
    <location>
        <begin position="449"/>
        <end position="469"/>
    </location>
</feature>
<dbReference type="InterPro" id="IPR027796">
    <property type="entry name" value="OTT_1508_deam-like"/>
</dbReference>
<evidence type="ECO:0000313" key="3">
    <source>
        <dbReference type="Proteomes" id="UP001447188"/>
    </source>
</evidence>
<protein>
    <submittedName>
        <fullName evidence="2">Uncharacterized protein</fullName>
    </submittedName>
</protein>
<feature type="compositionally biased region" description="Low complexity" evidence="1">
    <location>
        <begin position="450"/>
        <end position="460"/>
    </location>
</feature>
<dbReference type="Proteomes" id="UP001447188">
    <property type="component" value="Unassembled WGS sequence"/>
</dbReference>
<comment type="caution">
    <text evidence="2">The sequence shown here is derived from an EMBL/GenBank/DDBJ whole genome shotgun (WGS) entry which is preliminary data.</text>
</comment>
<gene>
    <name evidence="2" type="ORF">Q9L58_001895</name>
</gene>
<evidence type="ECO:0000313" key="2">
    <source>
        <dbReference type="EMBL" id="KAL0639014.1"/>
    </source>
</evidence>